<feature type="transmembrane region" description="Helical" evidence="1">
    <location>
        <begin position="117"/>
        <end position="138"/>
    </location>
</feature>
<accession>A0ABR9AQ98</accession>
<reference evidence="3 4" key="1">
    <citation type="submission" date="2020-09" db="EMBL/GenBank/DDBJ databases">
        <title>Echinicola sp. CAU 1574 isolated from sand of Sido Beach.</title>
        <authorList>
            <person name="Kim W."/>
        </authorList>
    </citation>
    <scope>NUCLEOTIDE SEQUENCE [LARGE SCALE GENOMIC DNA]</scope>
    <source>
        <strain evidence="3 4">CAU 1574</strain>
    </source>
</reference>
<dbReference type="EMBL" id="JACYTQ010000007">
    <property type="protein sequence ID" value="MBD8490521.1"/>
    <property type="molecule type" value="Genomic_DNA"/>
</dbReference>
<dbReference type="PROSITE" id="PS51352">
    <property type="entry name" value="THIOREDOXIN_2"/>
    <property type="match status" value="1"/>
</dbReference>
<feature type="transmembrane region" description="Helical" evidence="1">
    <location>
        <begin position="66"/>
        <end position="85"/>
    </location>
</feature>
<feature type="transmembrane region" description="Helical" evidence="1">
    <location>
        <begin position="32"/>
        <end position="54"/>
    </location>
</feature>
<feature type="transmembrane region" description="Helical" evidence="1">
    <location>
        <begin position="91"/>
        <end position="110"/>
    </location>
</feature>
<dbReference type="SUPFAM" id="SSF52833">
    <property type="entry name" value="Thioredoxin-like"/>
    <property type="match status" value="1"/>
</dbReference>
<protein>
    <submittedName>
        <fullName evidence="3">TlpA family protein disulfide reductase</fullName>
    </submittedName>
</protein>
<dbReference type="InterPro" id="IPR000866">
    <property type="entry name" value="AhpC/TSA"/>
</dbReference>
<keyword evidence="1" id="KW-0812">Transmembrane</keyword>
<feature type="domain" description="Thioredoxin" evidence="2">
    <location>
        <begin position="150"/>
        <end position="288"/>
    </location>
</feature>
<keyword evidence="1" id="KW-0472">Membrane</keyword>
<evidence type="ECO:0000313" key="4">
    <source>
        <dbReference type="Proteomes" id="UP000647133"/>
    </source>
</evidence>
<name>A0ABR9AQ98_9BACT</name>
<dbReference type="InterPro" id="IPR036249">
    <property type="entry name" value="Thioredoxin-like_sf"/>
</dbReference>
<dbReference type="Pfam" id="PF00578">
    <property type="entry name" value="AhpC-TSA"/>
    <property type="match status" value="1"/>
</dbReference>
<dbReference type="Gene3D" id="3.40.30.10">
    <property type="entry name" value="Glutaredoxin"/>
    <property type="match status" value="1"/>
</dbReference>
<sequence length="288" mass="32849">MKKWILSLITGLLTFITAFLISDYTLGLSKDYSLWGFGALLGFVLLFVSITFYYKKFDKLLSSKAITFLSLFSVLIFIFVTSPSLRFSTKVFPSYLSYILAVLGAGIFSAKDFKRKGLYTTLLFLFPLLLNLNLYNTWVHFIEFGNISGKVTNKKTIGFEAKAIDGETVSNESLKGKIVVLDFWFISCGPCWKKFPHLQSLYEQYKDNPAVEIFALNRPMTNDKPMQAFHSIKDRGYNFPVLQGTQKIMDDFDIYVYPTVVVLNRNGSIIYMGTIEGVDEILQKELNN</sequence>
<dbReference type="InterPro" id="IPR050553">
    <property type="entry name" value="Thioredoxin_ResA/DsbE_sf"/>
</dbReference>
<evidence type="ECO:0000259" key="2">
    <source>
        <dbReference type="PROSITE" id="PS51352"/>
    </source>
</evidence>
<keyword evidence="1" id="KW-1133">Transmembrane helix</keyword>
<dbReference type="CDD" id="cd02966">
    <property type="entry name" value="TlpA_like_family"/>
    <property type="match status" value="1"/>
</dbReference>
<evidence type="ECO:0000313" key="3">
    <source>
        <dbReference type="EMBL" id="MBD8490521.1"/>
    </source>
</evidence>
<organism evidence="3 4">
    <name type="scientific">Echinicola arenosa</name>
    <dbReference type="NCBI Taxonomy" id="2774144"/>
    <lineage>
        <taxon>Bacteria</taxon>
        <taxon>Pseudomonadati</taxon>
        <taxon>Bacteroidota</taxon>
        <taxon>Cytophagia</taxon>
        <taxon>Cytophagales</taxon>
        <taxon>Cyclobacteriaceae</taxon>
        <taxon>Echinicola</taxon>
    </lineage>
</organism>
<dbReference type="Proteomes" id="UP000647133">
    <property type="component" value="Unassembled WGS sequence"/>
</dbReference>
<comment type="caution">
    <text evidence="3">The sequence shown here is derived from an EMBL/GenBank/DDBJ whole genome shotgun (WGS) entry which is preliminary data.</text>
</comment>
<keyword evidence="4" id="KW-1185">Reference proteome</keyword>
<proteinExistence type="predicted"/>
<evidence type="ECO:0000256" key="1">
    <source>
        <dbReference type="SAM" id="Phobius"/>
    </source>
</evidence>
<dbReference type="InterPro" id="IPR013766">
    <property type="entry name" value="Thioredoxin_domain"/>
</dbReference>
<dbReference type="PANTHER" id="PTHR42852">
    <property type="entry name" value="THIOL:DISULFIDE INTERCHANGE PROTEIN DSBE"/>
    <property type="match status" value="1"/>
</dbReference>
<dbReference type="PANTHER" id="PTHR42852:SF13">
    <property type="entry name" value="PROTEIN DIPZ"/>
    <property type="match status" value="1"/>
</dbReference>
<gene>
    <name evidence="3" type="ORF">IFO69_17345</name>
</gene>
<dbReference type="RefSeq" id="WP_192011398.1">
    <property type="nucleotide sequence ID" value="NZ_JACYTQ010000007.1"/>
</dbReference>